<name>A0A514Z6T7_9LACT</name>
<keyword evidence="2" id="KW-1185">Reference proteome</keyword>
<dbReference type="EMBL" id="CP041356">
    <property type="protein sequence ID" value="QDK70319.1"/>
    <property type="molecule type" value="Genomic_DNA"/>
</dbReference>
<dbReference type="KEGG" id="lack:FLP15_02980"/>
<dbReference type="Proteomes" id="UP000315128">
    <property type="component" value="Chromosome"/>
</dbReference>
<organism evidence="1 2">
    <name type="scientific">Lactococcus protaetiae</name>
    <dbReference type="NCBI Taxonomy" id="2592653"/>
    <lineage>
        <taxon>Bacteria</taxon>
        <taxon>Bacillati</taxon>
        <taxon>Bacillota</taxon>
        <taxon>Bacilli</taxon>
        <taxon>Lactobacillales</taxon>
        <taxon>Streptococcaceae</taxon>
        <taxon>Lactococcus</taxon>
    </lineage>
</organism>
<dbReference type="AlphaFoldDB" id="A0A514Z6T7"/>
<gene>
    <name evidence="1" type="ORF">FLP15_02980</name>
</gene>
<sequence length="152" mass="16929">MINKECDVCGKRIGMLTAHYTINSNTEIVCANCAKLLGYNLEKFATNPFMLSKVLNSINIEQLKSGEAHTKIEELLEEATMKKDVKKEEKNQKKQDIKLAKKGTICSKCLSHNVTSLGGIQKGNFGILKVGSSTKAFKMMCNDCGHKWEIKN</sequence>
<evidence type="ECO:0000313" key="2">
    <source>
        <dbReference type="Proteomes" id="UP000315128"/>
    </source>
</evidence>
<dbReference type="RefSeq" id="WP_142765934.1">
    <property type="nucleotide sequence ID" value="NZ_CP041356.1"/>
</dbReference>
<evidence type="ECO:0008006" key="3">
    <source>
        <dbReference type="Google" id="ProtNLM"/>
    </source>
</evidence>
<accession>A0A514Z6T7</accession>
<protein>
    <recommendedName>
        <fullName evidence="3">DUF4428 domain-containing protein</fullName>
    </recommendedName>
</protein>
<reference evidence="1 2" key="1">
    <citation type="submission" date="2019-07" db="EMBL/GenBank/DDBJ databases">
        <title>Genome sequencing of KACC 19320.</title>
        <authorList>
            <person name="Heo J."/>
            <person name="Kim S.-J."/>
            <person name="Kim J.-S."/>
            <person name="Hong S.-B."/>
            <person name="Kwon S.-W."/>
        </authorList>
    </citation>
    <scope>NUCLEOTIDE SEQUENCE [LARGE SCALE GENOMIC DNA]</scope>
    <source>
        <strain evidence="1 2">KACC 19320</strain>
    </source>
</reference>
<proteinExistence type="predicted"/>
<evidence type="ECO:0000313" key="1">
    <source>
        <dbReference type="EMBL" id="QDK70319.1"/>
    </source>
</evidence>